<dbReference type="PROSITE" id="PS50294">
    <property type="entry name" value="WD_REPEATS_REGION"/>
    <property type="match status" value="4"/>
</dbReference>
<dbReference type="Proteomes" id="UP001187192">
    <property type="component" value="Unassembled WGS sequence"/>
</dbReference>
<keyword evidence="2" id="KW-0677">Repeat</keyword>
<keyword evidence="6" id="KW-1185">Reference proteome</keyword>
<dbReference type="PANTHER" id="PTHR45093:SF4">
    <property type="entry name" value="LISH DOMAIN-CONTAINING PROTEIN"/>
    <property type="match status" value="1"/>
</dbReference>
<feature type="repeat" description="WD" evidence="3">
    <location>
        <begin position="604"/>
        <end position="635"/>
    </location>
</feature>
<organism evidence="5 6">
    <name type="scientific">Ficus carica</name>
    <name type="common">Common fig</name>
    <dbReference type="NCBI Taxonomy" id="3494"/>
    <lineage>
        <taxon>Eukaryota</taxon>
        <taxon>Viridiplantae</taxon>
        <taxon>Streptophyta</taxon>
        <taxon>Embryophyta</taxon>
        <taxon>Tracheophyta</taxon>
        <taxon>Spermatophyta</taxon>
        <taxon>Magnoliopsida</taxon>
        <taxon>eudicotyledons</taxon>
        <taxon>Gunneridae</taxon>
        <taxon>Pentapetalae</taxon>
        <taxon>rosids</taxon>
        <taxon>fabids</taxon>
        <taxon>Rosales</taxon>
        <taxon>Moraceae</taxon>
        <taxon>Ficeae</taxon>
        <taxon>Ficus</taxon>
    </lineage>
</organism>
<dbReference type="CDD" id="cd00200">
    <property type="entry name" value="WD40"/>
    <property type="match status" value="1"/>
</dbReference>
<dbReference type="EMBL" id="BTGU01000034">
    <property type="protein sequence ID" value="GMN50449.1"/>
    <property type="molecule type" value="Genomic_DNA"/>
</dbReference>
<dbReference type="AlphaFoldDB" id="A0AA88ADB2"/>
<dbReference type="InterPro" id="IPR019775">
    <property type="entry name" value="WD40_repeat_CS"/>
</dbReference>
<evidence type="ECO:0000313" key="5">
    <source>
        <dbReference type="EMBL" id="GMN50449.1"/>
    </source>
</evidence>
<gene>
    <name evidence="5" type="ORF">TIFTF001_019603</name>
</gene>
<dbReference type="InterPro" id="IPR036322">
    <property type="entry name" value="WD40_repeat_dom_sf"/>
</dbReference>
<dbReference type="InterPro" id="IPR006594">
    <property type="entry name" value="LisH"/>
</dbReference>
<keyword evidence="1 3" id="KW-0853">WD repeat</keyword>
<evidence type="ECO:0008006" key="7">
    <source>
        <dbReference type="Google" id="ProtNLM"/>
    </source>
</evidence>
<protein>
    <recommendedName>
        <fullName evidence="7">Transcriptional corepressor LEUNIG</fullName>
    </recommendedName>
</protein>
<dbReference type="SUPFAM" id="SSF50978">
    <property type="entry name" value="WD40 repeat-like"/>
    <property type="match status" value="1"/>
</dbReference>
<evidence type="ECO:0000313" key="6">
    <source>
        <dbReference type="Proteomes" id="UP001187192"/>
    </source>
</evidence>
<comment type="caution">
    <text evidence="5">The sequence shown here is derived from an EMBL/GenBank/DDBJ whole genome shotgun (WGS) entry which is preliminary data.</text>
</comment>
<feature type="compositionally biased region" description="Polar residues" evidence="4">
    <location>
        <begin position="467"/>
        <end position="480"/>
    </location>
</feature>
<feature type="region of interest" description="Disordered" evidence="4">
    <location>
        <begin position="390"/>
        <end position="532"/>
    </location>
</feature>
<dbReference type="SMART" id="SM00320">
    <property type="entry name" value="WD40"/>
    <property type="match status" value="6"/>
</dbReference>
<dbReference type="InterPro" id="IPR015943">
    <property type="entry name" value="WD40/YVTN_repeat-like_dom_sf"/>
</dbReference>
<accession>A0AA88ADB2</accession>
<dbReference type="GO" id="GO:0005634">
    <property type="term" value="C:nucleus"/>
    <property type="evidence" value="ECO:0007669"/>
    <property type="project" value="TreeGrafter"/>
</dbReference>
<sequence>MVVVACRLSLVANPTRASNIEDRLDVYIYDYLMKRKLHASAKAFQEEGKISTDPVAIDAPGGFLFEWWSVFWDIFIARTNEKHSEAAASFIENPAAASLAAKMYEERFKLPLQKDAFDDAAMKMPQISISLFVYKLSQHVEPAFLLRWATLGLLRFILQQRIVENAGQILDSNHVSLFKAAPLGGQPPGQMLHGTPGGISTNIHQARNRTHQLPSVPVSTQDTKGEMMNSKAAVPEGSLIGISGPNQASNNLTLKGWPLQNLGFIPLAAAGLRRRLRINEDLSYPPMKIGVFIRKEDELGQQLDELSTKELSQENMNHNGALDRYRPGLLPQSNPLMQSSQPLNQLQQQLLLQAQQNLGSPSANDFESRKLNMLLNRNLSFGKDGQLNTVGDVSNVGSPVQVGSPVLPRADPDMLLKQQQMQSNNQQRQQYLQQHPLSSQTTQSSTHQTRQQDKVIGAGSVTGDGGSMSSSFQGNDQASKGQIGRKRKQPVSSSGPANSSGTANTTGPSPSSPSTPSTHTPGDAISMPTLTHNGGSSKSLLVFGSDVNNAEQWVLQGDIDRFVDDGSLEDNVESFLSDDADPRDRVSRCADVSKGFSFKEARVISASTSKIECCHFSPDGKLLATGGHDRKATLWCTDSFTVKSTLEEHSQWITDVRFSPNALRLATSSADRTVRVWDADNPGYSIRNFTGHSTTVMSLDFHPSKEDLLCSCDNNSEIRYWGVKNGGCAGVCKGGATQVRFQPTFGKILAAAADNSVSLLDVETHVCRLKLQGHKNTVHSVCWDSSGEYLASVSDDLVRVWSVGSGSKGEYIHELKGNGNKFHTCVFHPSYPILVTLEIWNMAENKKMTVRAHDKLVSSLAVSKVSGLIASASHDKCVKLWQ</sequence>
<evidence type="ECO:0000256" key="1">
    <source>
        <dbReference type="ARBA" id="ARBA00022574"/>
    </source>
</evidence>
<dbReference type="PANTHER" id="PTHR45093">
    <property type="entry name" value="TRANSCRIPTION ACTIVATOR MSS11"/>
    <property type="match status" value="1"/>
</dbReference>
<proteinExistence type="predicted"/>
<dbReference type="Pfam" id="PF00400">
    <property type="entry name" value="WD40"/>
    <property type="match status" value="5"/>
</dbReference>
<evidence type="ECO:0000256" key="4">
    <source>
        <dbReference type="SAM" id="MobiDB-lite"/>
    </source>
</evidence>
<evidence type="ECO:0000256" key="2">
    <source>
        <dbReference type="ARBA" id="ARBA00022737"/>
    </source>
</evidence>
<dbReference type="PROSITE" id="PS50896">
    <property type="entry name" value="LISH"/>
    <property type="match status" value="1"/>
</dbReference>
<name>A0AA88ADB2_FICCA</name>
<feature type="repeat" description="WD" evidence="3">
    <location>
        <begin position="689"/>
        <end position="731"/>
    </location>
</feature>
<evidence type="ECO:0000256" key="3">
    <source>
        <dbReference type="PROSITE-ProRule" id="PRU00221"/>
    </source>
</evidence>
<feature type="compositionally biased region" description="Low complexity" evidence="4">
    <location>
        <begin position="418"/>
        <end position="449"/>
    </location>
</feature>
<feature type="compositionally biased region" description="Low complexity" evidence="4">
    <location>
        <begin position="499"/>
        <end position="522"/>
    </location>
</feature>
<dbReference type="Gene3D" id="2.130.10.10">
    <property type="entry name" value="YVTN repeat-like/Quinoprotein amine dehydrogenase"/>
    <property type="match status" value="2"/>
</dbReference>
<dbReference type="PROSITE" id="PS00678">
    <property type="entry name" value="WD_REPEATS_1"/>
    <property type="match status" value="1"/>
</dbReference>
<dbReference type="InterPro" id="IPR001680">
    <property type="entry name" value="WD40_rpt"/>
</dbReference>
<dbReference type="SMART" id="SM00667">
    <property type="entry name" value="LisH"/>
    <property type="match status" value="1"/>
</dbReference>
<reference evidence="5" key="1">
    <citation type="submission" date="2023-07" db="EMBL/GenBank/DDBJ databases">
        <title>draft genome sequence of fig (Ficus carica).</title>
        <authorList>
            <person name="Takahashi T."/>
            <person name="Nishimura K."/>
        </authorList>
    </citation>
    <scope>NUCLEOTIDE SEQUENCE</scope>
</reference>
<feature type="repeat" description="WD" evidence="3">
    <location>
        <begin position="771"/>
        <end position="811"/>
    </location>
</feature>
<feature type="repeat" description="WD" evidence="3">
    <location>
        <begin position="646"/>
        <end position="681"/>
    </location>
</feature>
<dbReference type="Pfam" id="PF08513">
    <property type="entry name" value="LisH"/>
    <property type="match status" value="1"/>
</dbReference>
<dbReference type="PROSITE" id="PS50082">
    <property type="entry name" value="WD_REPEATS_2"/>
    <property type="match status" value="5"/>
</dbReference>
<feature type="repeat" description="WD" evidence="3">
    <location>
        <begin position="850"/>
        <end position="882"/>
    </location>
</feature>